<accession>L0HC81</accession>
<dbReference type="Proteomes" id="UP000010824">
    <property type="component" value="Chromosome"/>
</dbReference>
<gene>
    <name evidence="2" type="ordered locus">Metfor_0572</name>
</gene>
<sequence length="193" mass="19448" precursor="true">MTFSKIGIIAIFLVVIAVAAAGCSGSIQPSQPGTGADSAGGSSPAAGSTSAGTSSGTDLLGGVNYEWAEYKITSNAGGEKVSMFFKYNQKTGKCTMRIEGMEDQTGMLSNLDCSSSGSTGSASDPNDIGSDVKLAKVSTETVTVPAGTFVADKYMASSNGVTAYYWIASGKPLVKMEGGSAEGTVTTELAGWG</sequence>
<dbReference type="eggNOG" id="arCOG11016">
    <property type="taxonomic scope" value="Archaea"/>
</dbReference>
<name>L0HC81_METFS</name>
<dbReference type="HOGENOM" id="CLU_1405977_0_0_2"/>
<feature type="compositionally biased region" description="Low complexity" evidence="1">
    <location>
        <begin position="32"/>
        <end position="55"/>
    </location>
</feature>
<keyword evidence="3" id="KW-1185">Reference proteome</keyword>
<reference evidence="3" key="1">
    <citation type="submission" date="2011-12" db="EMBL/GenBank/DDBJ databases">
        <title>Complete sequence of Methanoregula formicicum SMSP.</title>
        <authorList>
            <person name="Lucas S."/>
            <person name="Han J."/>
            <person name="Lapidus A."/>
            <person name="Cheng J.-F."/>
            <person name="Goodwin L."/>
            <person name="Pitluck S."/>
            <person name="Peters L."/>
            <person name="Ovchinnikova G."/>
            <person name="Teshima H."/>
            <person name="Detter J.C."/>
            <person name="Han C."/>
            <person name="Tapia R."/>
            <person name="Land M."/>
            <person name="Hauser L."/>
            <person name="Kyrpides N."/>
            <person name="Ivanova N."/>
            <person name="Pagani I."/>
            <person name="Imachi H."/>
            <person name="Tamaki H."/>
            <person name="Sekiguchi Y."/>
            <person name="Kamagata Y."/>
            <person name="Cadillo-Quiroz H."/>
            <person name="Zinder S."/>
            <person name="Liu W.-T."/>
            <person name="Woyke T."/>
        </authorList>
    </citation>
    <scope>NUCLEOTIDE SEQUENCE [LARGE SCALE GENOMIC DNA]</scope>
    <source>
        <strain evidence="3">DSM 22288 / NBRC 105244 / SMSP</strain>
    </source>
</reference>
<reference evidence="2 3" key="2">
    <citation type="journal article" date="2014" name="Genome Announc.">
        <title>Complete Genome Sequence of Methanoregula formicica SMSPT, a Mesophilic Hydrogenotrophic Methanogen Isolated from a Methanogenic Upflow Anaerobic Sludge Blanket Reactor.</title>
        <authorList>
            <person name="Yamamoto K."/>
            <person name="Tamaki H."/>
            <person name="Cadillo-Quiroz H."/>
            <person name="Imachi H."/>
            <person name="Kyrpides N."/>
            <person name="Woyke T."/>
            <person name="Goodwin L."/>
            <person name="Zinder S.H."/>
            <person name="Kamagata Y."/>
            <person name="Liu W.T."/>
        </authorList>
    </citation>
    <scope>NUCLEOTIDE SEQUENCE [LARGE SCALE GENOMIC DNA]</scope>
    <source>
        <strain evidence="3">DSM 22288 / NBRC 105244 / SMSP</strain>
    </source>
</reference>
<dbReference type="KEGG" id="mfo:Metfor_0572"/>
<dbReference type="OrthoDB" id="372320at2157"/>
<dbReference type="PROSITE" id="PS51257">
    <property type="entry name" value="PROKAR_LIPOPROTEIN"/>
    <property type="match status" value="1"/>
</dbReference>
<dbReference type="RefSeq" id="WP_015284599.1">
    <property type="nucleotide sequence ID" value="NC_019943.1"/>
</dbReference>
<dbReference type="EMBL" id="CP003167">
    <property type="protein sequence ID" value="AGB01635.1"/>
    <property type="molecule type" value="Genomic_DNA"/>
</dbReference>
<feature type="region of interest" description="Disordered" evidence="1">
    <location>
        <begin position="29"/>
        <end position="55"/>
    </location>
</feature>
<organism evidence="2 3">
    <name type="scientific">Methanoregula formicica (strain DSM 22288 / NBRC 105244 / SMSP)</name>
    <dbReference type="NCBI Taxonomy" id="593750"/>
    <lineage>
        <taxon>Archaea</taxon>
        <taxon>Methanobacteriati</taxon>
        <taxon>Methanobacteriota</taxon>
        <taxon>Stenosarchaea group</taxon>
        <taxon>Methanomicrobia</taxon>
        <taxon>Methanomicrobiales</taxon>
        <taxon>Methanoregulaceae</taxon>
        <taxon>Methanoregula</taxon>
    </lineage>
</organism>
<evidence type="ECO:0000256" key="1">
    <source>
        <dbReference type="SAM" id="MobiDB-lite"/>
    </source>
</evidence>
<evidence type="ECO:0000313" key="3">
    <source>
        <dbReference type="Proteomes" id="UP000010824"/>
    </source>
</evidence>
<proteinExistence type="predicted"/>
<protein>
    <submittedName>
        <fullName evidence="2">Uncharacterized protein</fullName>
    </submittedName>
</protein>
<dbReference type="GeneID" id="14309245"/>
<dbReference type="InParanoid" id="L0HC81"/>
<dbReference type="AlphaFoldDB" id="L0HC81"/>
<evidence type="ECO:0000313" key="2">
    <source>
        <dbReference type="EMBL" id="AGB01635.1"/>
    </source>
</evidence>